<protein>
    <submittedName>
        <fullName evidence="2">Uncharacterized protein</fullName>
    </submittedName>
</protein>
<feature type="region of interest" description="Disordered" evidence="1">
    <location>
        <begin position="278"/>
        <end position="297"/>
    </location>
</feature>
<proteinExistence type="predicted"/>
<dbReference type="Proteomes" id="UP000777438">
    <property type="component" value="Unassembled WGS sequence"/>
</dbReference>
<evidence type="ECO:0000313" key="2">
    <source>
        <dbReference type="EMBL" id="KAH6881022.1"/>
    </source>
</evidence>
<keyword evidence="3" id="KW-1185">Reference proteome</keyword>
<feature type="region of interest" description="Disordered" evidence="1">
    <location>
        <begin position="311"/>
        <end position="335"/>
    </location>
</feature>
<evidence type="ECO:0000313" key="3">
    <source>
        <dbReference type="Proteomes" id="UP000777438"/>
    </source>
</evidence>
<reference evidence="2 3" key="1">
    <citation type="journal article" date="2021" name="Nat. Commun.">
        <title>Genetic determinants of endophytism in the Arabidopsis root mycobiome.</title>
        <authorList>
            <person name="Mesny F."/>
            <person name="Miyauchi S."/>
            <person name="Thiergart T."/>
            <person name="Pickel B."/>
            <person name="Atanasova L."/>
            <person name="Karlsson M."/>
            <person name="Huettel B."/>
            <person name="Barry K.W."/>
            <person name="Haridas S."/>
            <person name="Chen C."/>
            <person name="Bauer D."/>
            <person name="Andreopoulos W."/>
            <person name="Pangilinan J."/>
            <person name="LaButti K."/>
            <person name="Riley R."/>
            <person name="Lipzen A."/>
            <person name="Clum A."/>
            <person name="Drula E."/>
            <person name="Henrissat B."/>
            <person name="Kohler A."/>
            <person name="Grigoriev I.V."/>
            <person name="Martin F.M."/>
            <person name="Hacquard S."/>
        </authorList>
    </citation>
    <scope>NUCLEOTIDE SEQUENCE [LARGE SCALE GENOMIC DNA]</scope>
    <source>
        <strain evidence="2 3">MPI-CAGE-CH-0241</strain>
    </source>
</reference>
<gene>
    <name evidence="2" type="ORF">B0T10DRAFT_463531</name>
</gene>
<dbReference type="EMBL" id="JAGPYM010000024">
    <property type="protein sequence ID" value="KAH6881022.1"/>
    <property type="molecule type" value="Genomic_DNA"/>
</dbReference>
<name>A0A9P9ALF8_9HYPO</name>
<sequence>MVGLSAGPEGDSRTVAFDIPCGSAGLRKKVANERDLEYVQHSIVEGPVSNILHVMRDNDVARRHFDLGNGIVFDNHPNSLSDSAEEPTQRRNANSQSQLRADQVCVYKHDDMDPAWRSLAFVIEYKPPHKPTLPHLRLGLREMDIQAEVVNRATVPADDPAALFQYHSDKIVAAAVAQTYHCMITGGLEYSYLTTGEAYVFFKIDWANATQLLFHLAEPRVEVEAHVENSTHCTAVSQVLAFTLLAMKSRPRRQSERHKAIERLNTWTEDYEAILRRMPATQRKQTPPPSAFEPRAYKDVDRSPYISLRGRIHRKLDDPNPSGFASYGYHRNPDS</sequence>
<accession>A0A9P9ALF8</accession>
<organism evidence="2 3">
    <name type="scientific">Thelonectria olida</name>
    <dbReference type="NCBI Taxonomy" id="1576542"/>
    <lineage>
        <taxon>Eukaryota</taxon>
        <taxon>Fungi</taxon>
        <taxon>Dikarya</taxon>
        <taxon>Ascomycota</taxon>
        <taxon>Pezizomycotina</taxon>
        <taxon>Sordariomycetes</taxon>
        <taxon>Hypocreomycetidae</taxon>
        <taxon>Hypocreales</taxon>
        <taxon>Nectriaceae</taxon>
        <taxon>Thelonectria</taxon>
    </lineage>
</organism>
<dbReference type="AlphaFoldDB" id="A0A9P9ALF8"/>
<comment type="caution">
    <text evidence="2">The sequence shown here is derived from an EMBL/GenBank/DDBJ whole genome shotgun (WGS) entry which is preliminary data.</text>
</comment>
<feature type="region of interest" description="Disordered" evidence="1">
    <location>
        <begin position="76"/>
        <end position="97"/>
    </location>
</feature>
<dbReference type="OrthoDB" id="411394at2759"/>
<evidence type="ECO:0000256" key="1">
    <source>
        <dbReference type="SAM" id="MobiDB-lite"/>
    </source>
</evidence>